<dbReference type="Gene3D" id="3.40.1110.10">
    <property type="entry name" value="Calcium-transporting ATPase, cytoplasmic domain N"/>
    <property type="match status" value="1"/>
</dbReference>
<dbReference type="OrthoDB" id="211392at2"/>
<comment type="similarity">
    <text evidence="2 8">Belongs to the cation transport ATPase (P-type) (TC 3.A.3) family. Type IB subfamily.</text>
</comment>
<proteinExistence type="inferred from homology"/>
<dbReference type="InterPro" id="IPR027256">
    <property type="entry name" value="P-typ_ATPase_IB"/>
</dbReference>
<comment type="catalytic activity">
    <reaction evidence="7">
        <text>Zn(2+)(in) + ATP + H2O = Zn(2+)(out) + ADP + phosphate + H(+)</text>
        <dbReference type="Rhea" id="RHEA:20621"/>
        <dbReference type="ChEBI" id="CHEBI:15377"/>
        <dbReference type="ChEBI" id="CHEBI:15378"/>
        <dbReference type="ChEBI" id="CHEBI:29105"/>
        <dbReference type="ChEBI" id="CHEBI:30616"/>
        <dbReference type="ChEBI" id="CHEBI:43474"/>
        <dbReference type="ChEBI" id="CHEBI:456216"/>
        <dbReference type="EC" id="7.2.2.12"/>
    </reaction>
</comment>
<dbReference type="InterPro" id="IPR059000">
    <property type="entry name" value="ATPase_P-type_domA"/>
</dbReference>
<keyword evidence="8" id="KW-0067">ATP-binding</keyword>
<evidence type="ECO:0000256" key="2">
    <source>
        <dbReference type="ARBA" id="ARBA00006024"/>
    </source>
</evidence>
<name>A0A517Y285_9BACT</name>
<dbReference type="Gene3D" id="3.40.50.1000">
    <property type="entry name" value="HAD superfamily/HAD-like"/>
    <property type="match status" value="1"/>
</dbReference>
<keyword evidence="3 8" id="KW-0812">Transmembrane</keyword>
<dbReference type="SUPFAM" id="SSF56784">
    <property type="entry name" value="HAD-like"/>
    <property type="match status" value="1"/>
</dbReference>
<dbReference type="Pfam" id="PF00122">
    <property type="entry name" value="E1-E2_ATPase"/>
    <property type="match status" value="1"/>
</dbReference>
<evidence type="ECO:0000256" key="1">
    <source>
        <dbReference type="ARBA" id="ARBA00004370"/>
    </source>
</evidence>
<evidence type="ECO:0000256" key="6">
    <source>
        <dbReference type="ARBA" id="ARBA00039097"/>
    </source>
</evidence>
<dbReference type="AlphaFoldDB" id="A0A517Y285"/>
<dbReference type="GO" id="GO:0005886">
    <property type="term" value="C:plasma membrane"/>
    <property type="evidence" value="ECO:0007669"/>
    <property type="project" value="UniProtKB-SubCell"/>
</dbReference>
<evidence type="ECO:0000256" key="8">
    <source>
        <dbReference type="RuleBase" id="RU362081"/>
    </source>
</evidence>
<evidence type="ECO:0000256" key="5">
    <source>
        <dbReference type="ARBA" id="ARBA00023136"/>
    </source>
</evidence>
<keyword evidence="8" id="KW-0547">Nucleotide-binding</keyword>
<dbReference type="PANTHER" id="PTHR48085">
    <property type="entry name" value="CADMIUM/ZINC-TRANSPORTING ATPASE HMA2-RELATED"/>
    <property type="match status" value="1"/>
</dbReference>
<feature type="transmembrane region" description="Helical" evidence="8">
    <location>
        <begin position="570"/>
        <end position="594"/>
    </location>
</feature>
<gene>
    <name evidence="10" type="primary">actP</name>
    <name evidence="10" type="ORF">ETAA1_58520</name>
</gene>
<dbReference type="KEGG" id="uli:ETAA1_58520"/>
<dbReference type="GO" id="GO:0016887">
    <property type="term" value="F:ATP hydrolysis activity"/>
    <property type="evidence" value="ECO:0007669"/>
    <property type="project" value="InterPro"/>
</dbReference>
<dbReference type="PRINTS" id="PR00119">
    <property type="entry name" value="CATATPASE"/>
</dbReference>
<dbReference type="SUPFAM" id="SSF81665">
    <property type="entry name" value="Calcium ATPase, transmembrane domain M"/>
    <property type="match status" value="1"/>
</dbReference>
<dbReference type="EMBL" id="CP036273">
    <property type="protein sequence ID" value="QDU23844.1"/>
    <property type="molecule type" value="Genomic_DNA"/>
</dbReference>
<keyword evidence="5 8" id="KW-0472">Membrane</keyword>
<dbReference type="PROSITE" id="PS00154">
    <property type="entry name" value="ATPASE_E1_E2"/>
    <property type="match status" value="1"/>
</dbReference>
<dbReference type="Proteomes" id="UP000319576">
    <property type="component" value="Chromosome"/>
</dbReference>
<accession>A0A517Y285</accession>
<dbReference type="GO" id="GO:0046872">
    <property type="term" value="F:metal ion binding"/>
    <property type="evidence" value="ECO:0007669"/>
    <property type="project" value="UniProtKB-KW"/>
</dbReference>
<dbReference type="InterPro" id="IPR023299">
    <property type="entry name" value="ATPase_P-typ_cyto_dom_N"/>
</dbReference>
<comment type="subcellular location">
    <subcellularLocation>
        <location evidence="8">Cell membrane</location>
    </subcellularLocation>
    <subcellularLocation>
        <location evidence="1">Membrane</location>
    </subcellularLocation>
</comment>
<reference evidence="10 11" key="1">
    <citation type="submission" date="2019-02" db="EMBL/GenBank/DDBJ databases">
        <title>Deep-cultivation of Planctomycetes and their phenomic and genomic characterization uncovers novel biology.</title>
        <authorList>
            <person name="Wiegand S."/>
            <person name="Jogler M."/>
            <person name="Boedeker C."/>
            <person name="Pinto D."/>
            <person name="Vollmers J."/>
            <person name="Rivas-Marin E."/>
            <person name="Kohn T."/>
            <person name="Peeters S.H."/>
            <person name="Heuer A."/>
            <person name="Rast P."/>
            <person name="Oberbeckmann S."/>
            <person name="Bunk B."/>
            <person name="Jeske O."/>
            <person name="Meyerdierks A."/>
            <person name="Storesund J.E."/>
            <person name="Kallscheuer N."/>
            <person name="Luecker S."/>
            <person name="Lage O.M."/>
            <person name="Pohl T."/>
            <person name="Merkel B.J."/>
            <person name="Hornburger P."/>
            <person name="Mueller R.-W."/>
            <person name="Bruemmer F."/>
            <person name="Labrenz M."/>
            <person name="Spormann A.M."/>
            <person name="Op den Camp H."/>
            <person name="Overmann J."/>
            <person name="Amann R."/>
            <person name="Jetten M.S.M."/>
            <person name="Mascher T."/>
            <person name="Medema M.H."/>
            <person name="Devos D.P."/>
            <person name="Kaster A.-K."/>
            <person name="Ovreas L."/>
            <person name="Rohde M."/>
            <person name="Galperin M.Y."/>
            <person name="Jogler C."/>
        </authorList>
    </citation>
    <scope>NUCLEOTIDE SEQUENCE [LARGE SCALE GENOMIC DNA]</scope>
    <source>
        <strain evidence="10 11">ETA_A1</strain>
    </source>
</reference>
<dbReference type="Gene3D" id="2.70.150.10">
    <property type="entry name" value="Calcium-transporting ATPase, cytoplasmic transduction domain A"/>
    <property type="match status" value="1"/>
</dbReference>
<dbReference type="InterPro" id="IPR051014">
    <property type="entry name" value="Cation_Transport_ATPase_IB"/>
</dbReference>
<feature type="transmembrane region" description="Helical" evidence="8">
    <location>
        <begin position="270"/>
        <end position="298"/>
    </location>
</feature>
<dbReference type="GO" id="GO:0005524">
    <property type="term" value="F:ATP binding"/>
    <property type="evidence" value="ECO:0007669"/>
    <property type="project" value="UniProtKB-UniRule"/>
</dbReference>
<feature type="domain" description="P-type ATPase A" evidence="9">
    <location>
        <begin position="130"/>
        <end position="228"/>
    </location>
</feature>
<keyword evidence="8" id="KW-1003">Cell membrane</keyword>
<evidence type="ECO:0000256" key="7">
    <source>
        <dbReference type="ARBA" id="ARBA00047308"/>
    </source>
</evidence>
<evidence type="ECO:0000256" key="4">
    <source>
        <dbReference type="ARBA" id="ARBA00022989"/>
    </source>
</evidence>
<dbReference type="SUPFAM" id="SSF81653">
    <property type="entry name" value="Calcium ATPase, transduction domain A"/>
    <property type="match status" value="1"/>
</dbReference>
<protein>
    <recommendedName>
        <fullName evidence="6">P-type Zn(2+) transporter</fullName>
        <ecNumber evidence="6">7.2.2.12</ecNumber>
    </recommendedName>
</protein>
<dbReference type="InterPro" id="IPR018303">
    <property type="entry name" value="ATPase_P-typ_P_site"/>
</dbReference>
<keyword evidence="4 8" id="KW-1133">Transmembrane helix</keyword>
<dbReference type="NCBIfam" id="TIGR01525">
    <property type="entry name" value="ATPase-IB_hvy"/>
    <property type="match status" value="1"/>
</dbReference>
<dbReference type="InterPro" id="IPR036412">
    <property type="entry name" value="HAD-like_sf"/>
</dbReference>
<feature type="transmembrane region" description="Helical" evidence="8">
    <location>
        <begin position="81"/>
        <end position="105"/>
    </location>
</feature>
<organism evidence="10 11">
    <name type="scientific">Urbifossiella limnaea</name>
    <dbReference type="NCBI Taxonomy" id="2528023"/>
    <lineage>
        <taxon>Bacteria</taxon>
        <taxon>Pseudomonadati</taxon>
        <taxon>Planctomycetota</taxon>
        <taxon>Planctomycetia</taxon>
        <taxon>Gemmatales</taxon>
        <taxon>Gemmataceae</taxon>
        <taxon>Urbifossiella</taxon>
    </lineage>
</organism>
<evidence type="ECO:0000313" key="10">
    <source>
        <dbReference type="EMBL" id="QDU23844.1"/>
    </source>
</evidence>
<feature type="transmembrane region" description="Helical" evidence="8">
    <location>
        <begin position="17"/>
        <end position="36"/>
    </location>
</feature>
<dbReference type="RefSeq" id="WP_145244057.1">
    <property type="nucleotide sequence ID" value="NZ_CP036273.1"/>
</dbReference>
<dbReference type="InterPro" id="IPR023298">
    <property type="entry name" value="ATPase_P-typ_TM_dom_sf"/>
</dbReference>
<sequence>MNGPAPDGYRWLSKEPVIAGVALAAIATHLVLRFALDTGGTLLGFPTPAVPLLAALTVGGIPLVAGLVLRLVRLDFGSDLLAGISIVTAAVLGEYLAGTLVVLMLSGGQALEAYAVRRASSALLALARRMPSRAHRKRDGQVAEIALAEVVVGDLLVVFPHETCPVDAVVVEGHTTMDESYLTGEPYVLSKVVGSGVLSGAINGEGALTIRAEKTAVDSRYAKIMQVMRESEQRRPALRRLGDQLGAVYTPVAVAVALVAWAASGDALRFLAVLVVATPCPLLIGIPVAIIGSVSLAARRGIIIKDPAVLEKIDTCRTAIFDKTGTLTYGRPELTDVLPGEGFTKEDVLGAVASLERYSRHPLAAATVAAADDAGLAPAAAAEVSERPGEGLRGTIGGRAVQVTSRKKLVAQLPASAGLLPPLAGGLECVALIDGRYAATFRYRDEPRAEGKAFIGHLKPHHGFERVMLVSGDRESEVRYLAEKVGITEVHAGQSPEQKLALVREESRKAGTVFMGDGINDSPALTAATVGIAFGQGSDVTAEAAGAVILESSLERVDELLHIGKRMRAIALQTAIGGMALSLIGMVVAAAGYLPPVAGAVTQEVIDVLAVLNALRASLTPRVLTDYAS</sequence>
<dbReference type="GO" id="GO:0015086">
    <property type="term" value="F:cadmium ion transmembrane transporter activity"/>
    <property type="evidence" value="ECO:0007669"/>
    <property type="project" value="TreeGrafter"/>
</dbReference>
<feature type="transmembrane region" description="Helical" evidence="8">
    <location>
        <begin position="245"/>
        <end position="264"/>
    </location>
</feature>
<dbReference type="EC" id="7.2.2.12" evidence="6"/>
<dbReference type="InterPro" id="IPR008250">
    <property type="entry name" value="ATPase_P-typ_transduc_dom_A_sf"/>
</dbReference>
<keyword evidence="11" id="KW-1185">Reference proteome</keyword>
<dbReference type="PANTHER" id="PTHR48085:SF5">
    <property type="entry name" value="CADMIUM_ZINC-TRANSPORTING ATPASE HMA4-RELATED"/>
    <property type="match status" value="1"/>
</dbReference>
<dbReference type="InterPro" id="IPR001757">
    <property type="entry name" value="P_typ_ATPase"/>
</dbReference>
<dbReference type="InterPro" id="IPR023214">
    <property type="entry name" value="HAD_sf"/>
</dbReference>
<feature type="transmembrane region" description="Helical" evidence="8">
    <location>
        <begin position="48"/>
        <end position="69"/>
    </location>
</feature>
<dbReference type="Pfam" id="PF00702">
    <property type="entry name" value="Hydrolase"/>
    <property type="match status" value="1"/>
</dbReference>
<evidence type="ECO:0000256" key="3">
    <source>
        <dbReference type="ARBA" id="ARBA00022692"/>
    </source>
</evidence>
<dbReference type="GO" id="GO:0016463">
    <property type="term" value="F:P-type zinc transporter activity"/>
    <property type="evidence" value="ECO:0007669"/>
    <property type="project" value="UniProtKB-EC"/>
</dbReference>
<dbReference type="NCBIfam" id="TIGR01494">
    <property type="entry name" value="ATPase_P-type"/>
    <property type="match status" value="2"/>
</dbReference>
<keyword evidence="8" id="KW-0479">Metal-binding</keyword>
<evidence type="ECO:0000313" key="11">
    <source>
        <dbReference type="Proteomes" id="UP000319576"/>
    </source>
</evidence>
<evidence type="ECO:0000259" key="9">
    <source>
        <dbReference type="Pfam" id="PF00122"/>
    </source>
</evidence>